<gene>
    <name evidence="2" type="ORF">DK869_08320</name>
</gene>
<dbReference type="Proteomes" id="UP000247565">
    <property type="component" value="Unassembled WGS sequence"/>
</dbReference>
<name>A0A318MUW5_9PROT</name>
<feature type="region of interest" description="Disordered" evidence="1">
    <location>
        <begin position="103"/>
        <end position="185"/>
    </location>
</feature>
<feature type="compositionally biased region" description="Polar residues" evidence="1">
    <location>
        <begin position="158"/>
        <end position="168"/>
    </location>
</feature>
<dbReference type="Gene3D" id="3.30.1330.60">
    <property type="entry name" value="OmpA-like domain"/>
    <property type="match status" value="1"/>
</dbReference>
<reference evidence="2 3" key="1">
    <citation type="submission" date="2018-05" db="EMBL/GenBank/DDBJ databases">
        <title>Reference genomes for bee gut microbiota database.</title>
        <authorList>
            <person name="Ellegaard K.M."/>
        </authorList>
    </citation>
    <scope>NUCLEOTIDE SEQUENCE [LARGE SCALE GENOMIC DNA]</scope>
    <source>
        <strain evidence="2 3">ESL0284</strain>
    </source>
</reference>
<dbReference type="EMBL" id="QGLT01000006">
    <property type="protein sequence ID" value="PXY98873.1"/>
    <property type="molecule type" value="Genomic_DNA"/>
</dbReference>
<feature type="compositionally biased region" description="Polar residues" evidence="1">
    <location>
        <begin position="119"/>
        <end position="147"/>
    </location>
</feature>
<dbReference type="AlphaFoldDB" id="A0A318MUW5"/>
<keyword evidence="3" id="KW-1185">Reference proteome</keyword>
<dbReference type="RefSeq" id="WP_110439555.1">
    <property type="nucleotide sequence ID" value="NZ_QGLT01000006.1"/>
</dbReference>
<evidence type="ECO:0000256" key="1">
    <source>
        <dbReference type="SAM" id="MobiDB-lite"/>
    </source>
</evidence>
<feature type="compositionally biased region" description="Basic and acidic residues" evidence="1">
    <location>
        <begin position="169"/>
        <end position="185"/>
    </location>
</feature>
<comment type="caution">
    <text evidence="2">The sequence shown here is derived from an EMBL/GenBank/DDBJ whole genome shotgun (WGS) entry which is preliminary data.</text>
</comment>
<protein>
    <recommendedName>
        <fullName evidence="4">OmpA-like domain-containing protein</fullName>
    </recommendedName>
</protein>
<dbReference type="SUPFAM" id="SSF103088">
    <property type="entry name" value="OmpA-like"/>
    <property type="match status" value="1"/>
</dbReference>
<dbReference type="OrthoDB" id="7282444at2"/>
<accession>A0A318MUW5</accession>
<evidence type="ECO:0000313" key="2">
    <source>
        <dbReference type="EMBL" id="PXY98873.1"/>
    </source>
</evidence>
<organism evidence="2 3">
    <name type="scientific">Commensalibacter melissae</name>
    <dbReference type="NCBI Taxonomy" id="2070537"/>
    <lineage>
        <taxon>Bacteria</taxon>
        <taxon>Pseudomonadati</taxon>
        <taxon>Pseudomonadota</taxon>
        <taxon>Alphaproteobacteria</taxon>
        <taxon>Acetobacterales</taxon>
        <taxon>Acetobacteraceae</taxon>
    </lineage>
</organism>
<evidence type="ECO:0000313" key="3">
    <source>
        <dbReference type="Proteomes" id="UP000247565"/>
    </source>
</evidence>
<sequence length="337" mass="37006">MSSIQQPILRYFLFFNLFCLGGCSQSVFIKAPVNAYHDIEGGIVSQPRLPVPGNDQKYPYVGLTPTASPPLPSQDLRNAITDSLSQDRNETQWQNVKNPIIIPDIPPLPAQQNNPPAKSSVQTKPVNNQPGQNTNMQPAENLASSANFDAAGEPPQPNQNSDIHNTINQKEKSVKPVETVESHKTEPVVMPELRERIDEQNVVIPSIPVNPPPPSHFPDFDVPPDINLPPPSHPSGLSFKEPTGTLIRFPIDSDTPYAKQEDIINNIAWQRKGRTVFVHGYGDTTSLDPDTQTAAVSLALLRAKTVAKLLIAHNVPESAIVIRAYAFGHGVRIRMDN</sequence>
<dbReference type="InterPro" id="IPR036737">
    <property type="entry name" value="OmpA-like_sf"/>
</dbReference>
<proteinExistence type="predicted"/>
<evidence type="ECO:0008006" key="4">
    <source>
        <dbReference type="Google" id="ProtNLM"/>
    </source>
</evidence>